<evidence type="ECO:0000313" key="1">
    <source>
        <dbReference type="EMBL" id="MBB5747459.1"/>
    </source>
</evidence>
<protein>
    <submittedName>
        <fullName evidence="1">Uncharacterized protein</fullName>
    </submittedName>
</protein>
<accession>A0A7W9CKV5</accession>
<proteinExistence type="predicted"/>
<name>A0A7W9CKV5_9CAUL</name>
<reference evidence="1 2" key="1">
    <citation type="submission" date="2020-08" db="EMBL/GenBank/DDBJ databases">
        <title>Genomic Encyclopedia of Type Strains, Phase IV (KMG-IV): sequencing the most valuable type-strain genomes for metagenomic binning, comparative biology and taxonomic classification.</title>
        <authorList>
            <person name="Goeker M."/>
        </authorList>
    </citation>
    <scope>NUCLEOTIDE SEQUENCE [LARGE SCALE GENOMIC DNA]</scope>
    <source>
        <strain evidence="1 2">DSM 4737</strain>
    </source>
</reference>
<comment type="caution">
    <text evidence="1">The sequence shown here is derived from an EMBL/GenBank/DDBJ whole genome shotgun (WGS) entry which is preliminary data.</text>
</comment>
<dbReference type="EMBL" id="JACHOR010000005">
    <property type="protein sequence ID" value="MBB5747459.1"/>
    <property type="molecule type" value="Genomic_DNA"/>
</dbReference>
<dbReference type="Proteomes" id="UP000545037">
    <property type="component" value="Unassembled WGS sequence"/>
</dbReference>
<organism evidence="1 2">
    <name type="scientific">Brevundimonas variabilis</name>
    <dbReference type="NCBI Taxonomy" id="74312"/>
    <lineage>
        <taxon>Bacteria</taxon>
        <taxon>Pseudomonadati</taxon>
        <taxon>Pseudomonadota</taxon>
        <taxon>Alphaproteobacteria</taxon>
        <taxon>Caulobacterales</taxon>
        <taxon>Caulobacteraceae</taxon>
        <taxon>Brevundimonas</taxon>
    </lineage>
</organism>
<keyword evidence="2" id="KW-1185">Reference proteome</keyword>
<dbReference type="AlphaFoldDB" id="A0A7W9CKV5"/>
<sequence>MFARALRARATVKLPHMRLGTGSVGMFYFCLVETDLLRPHLEWLPGETLGAAQRFERQIPDQHRKPAATYIYAEDERVDIPLP</sequence>
<evidence type="ECO:0000313" key="2">
    <source>
        <dbReference type="Proteomes" id="UP000545037"/>
    </source>
</evidence>
<dbReference type="RefSeq" id="WP_183214430.1">
    <property type="nucleotide sequence ID" value="NZ_JACHOR010000005.1"/>
</dbReference>
<gene>
    <name evidence="1" type="ORF">GGR13_003080</name>
</gene>